<dbReference type="Gene3D" id="3.30.70.270">
    <property type="match status" value="1"/>
</dbReference>
<dbReference type="SUPFAM" id="SSF55785">
    <property type="entry name" value="PYP-like sensor domain (PAS domain)"/>
    <property type="match status" value="1"/>
</dbReference>
<organism evidence="3 4">
    <name type="scientific">Chitinimonas taiwanensis DSM 18899</name>
    <dbReference type="NCBI Taxonomy" id="1121279"/>
    <lineage>
        <taxon>Bacteria</taxon>
        <taxon>Pseudomonadati</taxon>
        <taxon>Pseudomonadota</taxon>
        <taxon>Betaproteobacteria</taxon>
        <taxon>Neisseriales</taxon>
        <taxon>Chitinibacteraceae</taxon>
        <taxon>Chitinimonas</taxon>
    </lineage>
</organism>
<dbReference type="Gene3D" id="3.30.450.20">
    <property type="entry name" value="PAS domain"/>
    <property type="match status" value="1"/>
</dbReference>
<dbReference type="SMART" id="SM00091">
    <property type="entry name" value="PAS"/>
    <property type="match status" value="1"/>
</dbReference>
<dbReference type="InterPro" id="IPR029787">
    <property type="entry name" value="Nucleotide_cyclase"/>
</dbReference>
<dbReference type="AlphaFoldDB" id="A0A1K2HJF9"/>
<feature type="domain" description="GGDEF" evidence="2">
    <location>
        <begin position="317"/>
        <end position="450"/>
    </location>
</feature>
<evidence type="ECO:0000259" key="2">
    <source>
        <dbReference type="PROSITE" id="PS50887"/>
    </source>
</evidence>
<dbReference type="Proteomes" id="UP000186513">
    <property type="component" value="Unassembled WGS sequence"/>
</dbReference>
<dbReference type="Gene3D" id="3.30.450.40">
    <property type="match status" value="1"/>
</dbReference>
<evidence type="ECO:0000313" key="4">
    <source>
        <dbReference type="Proteomes" id="UP000186513"/>
    </source>
</evidence>
<evidence type="ECO:0000259" key="1">
    <source>
        <dbReference type="PROSITE" id="PS50112"/>
    </source>
</evidence>
<dbReference type="OrthoDB" id="5571399at2"/>
<sequence>MAISKQATLDGFIELLLDAICAVDAAGHFVFLSPACEAVFGYRPEEMIGRNMLDFILPEDRERTLQAASQIMSGQSQPHFENRYRRKDGRTVHIMWSARWSEVDQLRIAVARDVTALKRAEATQAALYAISEAAHAAGDLAQLFEQIHRIVDRLLPAPNFSVVFHDEKLGRLAVPYQVDAQPASANEAADCALCAAVIRSGQPLLLTPNTLGGQPAPWRAAFRPDWQCWLGIPLNAQRGTIGALILKRYSGEAAYAEQDRELLHYVSTQIATAIERKQLYARLQYLSQYDELTRLPNRVLLADRMATALARARREQGRLALLFLDLDHFKQVNDTLGHTTGDVLLREVAQRIQHCLRETDTVARIGGDEFVVLLEAIPGPEQLAALVDKLRGEVSLPLQLDGHLLSVQPSIGIALYPEHGQNEAQLLRYADEAMYAAKQAGRQPSLRISAIADGG</sequence>
<dbReference type="NCBIfam" id="TIGR00229">
    <property type="entry name" value="sensory_box"/>
    <property type="match status" value="1"/>
</dbReference>
<dbReference type="Pfam" id="PF08447">
    <property type="entry name" value="PAS_3"/>
    <property type="match status" value="1"/>
</dbReference>
<dbReference type="PROSITE" id="PS50112">
    <property type="entry name" value="PAS"/>
    <property type="match status" value="1"/>
</dbReference>
<dbReference type="CDD" id="cd00130">
    <property type="entry name" value="PAS"/>
    <property type="match status" value="1"/>
</dbReference>
<keyword evidence="4" id="KW-1185">Reference proteome</keyword>
<dbReference type="PANTHER" id="PTHR46663:SF3">
    <property type="entry name" value="SLL0267 PROTEIN"/>
    <property type="match status" value="1"/>
</dbReference>
<dbReference type="RefSeq" id="WP_072428568.1">
    <property type="nucleotide sequence ID" value="NZ_FPKR01000007.1"/>
</dbReference>
<dbReference type="SUPFAM" id="SSF55781">
    <property type="entry name" value="GAF domain-like"/>
    <property type="match status" value="1"/>
</dbReference>
<dbReference type="SUPFAM" id="SSF55073">
    <property type="entry name" value="Nucleotide cyclase"/>
    <property type="match status" value="1"/>
</dbReference>
<accession>A0A1K2HJF9</accession>
<evidence type="ECO:0000313" key="3">
    <source>
        <dbReference type="EMBL" id="SFZ76673.1"/>
    </source>
</evidence>
<dbReference type="InterPro" id="IPR043128">
    <property type="entry name" value="Rev_trsase/Diguanyl_cyclase"/>
</dbReference>
<dbReference type="CDD" id="cd01949">
    <property type="entry name" value="GGDEF"/>
    <property type="match status" value="1"/>
</dbReference>
<gene>
    <name evidence="3" type="ORF">SAMN02745887_02062</name>
</gene>
<dbReference type="NCBIfam" id="TIGR00254">
    <property type="entry name" value="GGDEF"/>
    <property type="match status" value="1"/>
</dbReference>
<dbReference type="STRING" id="1121279.SAMN02745887_02062"/>
<feature type="domain" description="PAS" evidence="1">
    <location>
        <begin position="5"/>
        <end position="75"/>
    </location>
</feature>
<dbReference type="InterPro" id="IPR003018">
    <property type="entry name" value="GAF"/>
</dbReference>
<dbReference type="InterPro" id="IPR029016">
    <property type="entry name" value="GAF-like_dom_sf"/>
</dbReference>
<dbReference type="PANTHER" id="PTHR46663">
    <property type="entry name" value="DIGUANYLATE CYCLASE DGCT-RELATED"/>
    <property type="match status" value="1"/>
</dbReference>
<reference evidence="3 4" key="1">
    <citation type="submission" date="2016-11" db="EMBL/GenBank/DDBJ databases">
        <authorList>
            <person name="Jaros S."/>
            <person name="Januszkiewicz K."/>
            <person name="Wedrychowicz H."/>
        </authorList>
    </citation>
    <scope>NUCLEOTIDE SEQUENCE [LARGE SCALE GENOMIC DNA]</scope>
    <source>
        <strain evidence="3 4">DSM 18899</strain>
    </source>
</reference>
<dbReference type="InterPro" id="IPR052163">
    <property type="entry name" value="DGC-Regulatory_Protein"/>
</dbReference>
<proteinExistence type="predicted"/>
<dbReference type="PROSITE" id="PS50887">
    <property type="entry name" value="GGDEF"/>
    <property type="match status" value="1"/>
</dbReference>
<dbReference type="SMART" id="SM00267">
    <property type="entry name" value="GGDEF"/>
    <property type="match status" value="1"/>
</dbReference>
<protein>
    <submittedName>
        <fullName evidence="3">PAS domain S-box-containing protein/diguanylate cyclase (GGDEF) domain-containing protein</fullName>
    </submittedName>
</protein>
<dbReference type="FunFam" id="3.30.70.270:FF:000001">
    <property type="entry name" value="Diguanylate cyclase domain protein"/>
    <property type="match status" value="1"/>
</dbReference>
<dbReference type="Pfam" id="PF00990">
    <property type="entry name" value="GGDEF"/>
    <property type="match status" value="1"/>
</dbReference>
<dbReference type="SMART" id="SM00065">
    <property type="entry name" value="GAF"/>
    <property type="match status" value="1"/>
</dbReference>
<dbReference type="InterPro" id="IPR035965">
    <property type="entry name" value="PAS-like_dom_sf"/>
</dbReference>
<dbReference type="Pfam" id="PF13185">
    <property type="entry name" value="GAF_2"/>
    <property type="match status" value="1"/>
</dbReference>
<dbReference type="InterPro" id="IPR000160">
    <property type="entry name" value="GGDEF_dom"/>
</dbReference>
<dbReference type="InterPro" id="IPR013655">
    <property type="entry name" value="PAS_fold_3"/>
</dbReference>
<name>A0A1K2HJF9_9NEIS</name>
<dbReference type="EMBL" id="FPKR01000007">
    <property type="protein sequence ID" value="SFZ76673.1"/>
    <property type="molecule type" value="Genomic_DNA"/>
</dbReference>
<dbReference type="InterPro" id="IPR000014">
    <property type="entry name" value="PAS"/>
</dbReference>
<dbReference type="GO" id="GO:0003824">
    <property type="term" value="F:catalytic activity"/>
    <property type="evidence" value="ECO:0007669"/>
    <property type="project" value="UniProtKB-ARBA"/>
</dbReference>